<evidence type="ECO:0000313" key="3">
    <source>
        <dbReference type="WBParaSite" id="PSAMB.scaffold243size62221.g3883.t1"/>
    </source>
</evidence>
<evidence type="ECO:0000256" key="1">
    <source>
        <dbReference type="SAM" id="MobiDB-lite"/>
    </source>
</evidence>
<protein>
    <submittedName>
        <fullName evidence="3">F-box/LRR-repeat protein 6</fullName>
    </submittedName>
</protein>
<feature type="region of interest" description="Disordered" evidence="1">
    <location>
        <begin position="39"/>
        <end position="164"/>
    </location>
</feature>
<feature type="compositionally biased region" description="Acidic residues" evidence="1">
    <location>
        <begin position="74"/>
        <end position="89"/>
    </location>
</feature>
<keyword evidence="2" id="KW-1185">Reference proteome</keyword>
<sequence>MNMNQFVSAVISRMNQSGKKKKAIKKKASAEQLYESFVTKDDWASDDSDNSGYAAVRVRRKKKRPAVSSSSSSEELESNYDSDESDDANEPSSSRSKTKNGNKKTAAKEKRRKATNVRSKKSPKKVVAKKSESNGRRSAPKRQRNGSSSTTTTTVAEKTSASNSTKLEIKSNNTILPALPAEVWAKIFCYVIADVGTMPFLLRITRVGRVFRDAAWNKICWRDVRMDAQGLTRSRECLEHFSESFIGHHTRQLSLSHWEELTIEDLDMILSRTSRLTSLDISFCRKLEISEMLDCLKIRLPQLRSLDLTYVHEYFTQAKPIKADLLADYLKSEESANLRYLYLNGNYIGQLEKLLETAGSWKCAGELQTLDMSGVNTGRSHSGKDGARVTQIAVHHCTRPVDLGILAKATPKLVTLRLAEVSLDYSATTLDENEKVWPLLENVDLACELLLSQSATMSAATNSSGNRPSYRVPGFFRLLQLFSGCRQLKDLTLNGIDGASDLLLLLDDDLPLQQLQLRRCRLMAYTDAETLRGKIEQYLPTLRELDFGWINEGSFENFLNSLFTEFTGEGQLVKVNLIGCPITTEALRALLDRNQHLEWIDLTSCRSVFRGCKRLHSGVADIRELRRSLRQK</sequence>
<dbReference type="PROSITE" id="PS51450">
    <property type="entry name" value="LRR"/>
    <property type="match status" value="1"/>
</dbReference>
<evidence type="ECO:0000313" key="2">
    <source>
        <dbReference type="Proteomes" id="UP000887566"/>
    </source>
</evidence>
<reference evidence="3" key="1">
    <citation type="submission" date="2022-11" db="UniProtKB">
        <authorList>
            <consortium name="WormBaseParasite"/>
        </authorList>
    </citation>
    <scope>IDENTIFICATION</scope>
</reference>
<organism evidence="2 3">
    <name type="scientific">Plectus sambesii</name>
    <dbReference type="NCBI Taxonomy" id="2011161"/>
    <lineage>
        <taxon>Eukaryota</taxon>
        <taxon>Metazoa</taxon>
        <taxon>Ecdysozoa</taxon>
        <taxon>Nematoda</taxon>
        <taxon>Chromadorea</taxon>
        <taxon>Plectida</taxon>
        <taxon>Plectina</taxon>
        <taxon>Plectoidea</taxon>
        <taxon>Plectidae</taxon>
        <taxon>Plectus</taxon>
    </lineage>
</organism>
<dbReference type="WBParaSite" id="PSAMB.scaffold243size62221.g3883.t1">
    <property type="protein sequence ID" value="PSAMB.scaffold243size62221.g3883.t1"/>
    <property type="gene ID" value="PSAMB.scaffold243size62221.g3883"/>
</dbReference>
<dbReference type="PANTHER" id="PTHR38926:SF5">
    <property type="entry name" value="F-BOX AND LEUCINE-RICH REPEAT PROTEIN 6"/>
    <property type="match status" value="1"/>
</dbReference>
<dbReference type="InterPro" id="IPR001611">
    <property type="entry name" value="Leu-rich_rpt"/>
</dbReference>
<dbReference type="PANTHER" id="PTHR38926">
    <property type="entry name" value="F-BOX DOMAIN CONTAINING PROTEIN, EXPRESSED"/>
    <property type="match status" value="1"/>
</dbReference>
<dbReference type="Gene3D" id="3.80.10.10">
    <property type="entry name" value="Ribonuclease Inhibitor"/>
    <property type="match status" value="1"/>
</dbReference>
<dbReference type="InterPro" id="IPR032675">
    <property type="entry name" value="LRR_dom_sf"/>
</dbReference>
<dbReference type="Proteomes" id="UP000887566">
    <property type="component" value="Unplaced"/>
</dbReference>
<proteinExistence type="predicted"/>
<accession>A0A914VS49</accession>
<dbReference type="SUPFAM" id="SSF52047">
    <property type="entry name" value="RNI-like"/>
    <property type="match status" value="1"/>
</dbReference>
<feature type="compositionally biased region" description="Basic residues" evidence="1">
    <location>
        <begin position="109"/>
        <end position="128"/>
    </location>
</feature>
<feature type="compositionally biased region" description="Polar residues" evidence="1">
    <location>
        <begin position="155"/>
        <end position="164"/>
    </location>
</feature>
<name>A0A914VS49_9BILA</name>
<dbReference type="AlphaFoldDB" id="A0A914VS49"/>